<organism evidence="5">
    <name type="scientific">Mesotoga infera</name>
    <dbReference type="NCBI Taxonomy" id="1236046"/>
    <lineage>
        <taxon>Bacteria</taxon>
        <taxon>Thermotogati</taxon>
        <taxon>Thermotogota</taxon>
        <taxon>Thermotogae</taxon>
        <taxon>Kosmotogales</taxon>
        <taxon>Kosmotogaceae</taxon>
        <taxon>Mesotoga</taxon>
    </lineage>
</organism>
<dbReference type="AlphaFoldDB" id="A0A7C1H7R7"/>
<comment type="caution">
    <text evidence="5">The sequence shown here is derived from an EMBL/GenBank/DDBJ whole genome shotgun (WGS) entry which is preliminary data.</text>
</comment>
<dbReference type="GO" id="GO:1904680">
    <property type="term" value="F:peptide transmembrane transporter activity"/>
    <property type="evidence" value="ECO:0007669"/>
    <property type="project" value="TreeGrafter"/>
</dbReference>
<dbReference type="Gene3D" id="3.10.105.10">
    <property type="entry name" value="Dipeptide-binding Protein, Domain 3"/>
    <property type="match status" value="1"/>
</dbReference>
<accession>A0A7C1H7R7</accession>
<reference evidence="5" key="1">
    <citation type="journal article" date="2020" name="mSystems">
        <title>Genome- and Community-Level Interaction Insights into Carbon Utilization and Element Cycling Functions of Hydrothermarchaeota in Hydrothermal Sediment.</title>
        <authorList>
            <person name="Zhou Z."/>
            <person name="Liu Y."/>
            <person name="Xu W."/>
            <person name="Pan J."/>
            <person name="Luo Z.H."/>
            <person name="Li M."/>
        </authorList>
    </citation>
    <scope>NUCLEOTIDE SEQUENCE [LARGE SCALE GENOMIC DNA]</scope>
    <source>
        <strain evidence="5">SpSt-1179</strain>
    </source>
</reference>
<dbReference type="GO" id="GO:0015833">
    <property type="term" value="P:peptide transport"/>
    <property type="evidence" value="ECO:0007669"/>
    <property type="project" value="TreeGrafter"/>
</dbReference>
<dbReference type="Pfam" id="PF00496">
    <property type="entry name" value="SBP_bac_5"/>
    <property type="match status" value="1"/>
</dbReference>
<evidence type="ECO:0000256" key="3">
    <source>
        <dbReference type="ARBA" id="ARBA00022729"/>
    </source>
</evidence>
<comment type="similarity">
    <text evidence="1">Belongs to the bacterial solute-binding protein 5 family.</text>
</comment>
<evidence type="ECO:0000313" key="5">
    <source>
        <dbReference type="EMBL" id="HDP76628.1"/>
    </source>
</evidence>
<keyword evidence="2" id="KW-0813">Transport</keyword>
<keyword evidence="3" id="KW-0732">Signal</keyword>
<evidence type="ECO:0000256" key="2">
    <source>
        <dbReference type="ARBA" id="ARBA00022448"/>
    </source>
</evidence>
<dbReference type="EMBL" id="DSBT01000011">
    <property type="protein sequence ID" value="HDP76628.1"/>
    <property type="molecule type" value="Genomic_DNA"/>
</dbReference>
<dbReference type="PIRSF" id="PIRSF002741">
    <property type="entry name" value="MppA"/>
    <property type="match status" value="1"/>
</dbReference>
<sequence length="516" mass="58999">MKRVLFFVLISIVLVATVFATEPEYLIVDCNGKPGGTMYVALTGDPHTFNSAISVSTANINGWLYSSLLFPDKFSMPTRPYLAKEWWFSEDGLTLYMKIRQGLKWSDGEPFTLEDIRWTFEELLPEVTGTGIGGIFDANGLPPDVQTVDNETISFAWTTPNAMALRAIGFVDIFPKHVLDERLKAGIFAQAWGLDEWDKLVTMGQYIIEDYITGERIVLKRNPHFWMYDTQGNQLPYIERIVYQIVPDRAALVLRFEAGETDVFFPSAEEYPRILSMAEKEGWQTGVGTGGLSNQFVSFNFNAVDPVKREWFRNEHFGKAIAYLLDRQSIIDTLLNSFGLPLYGPITPFSSFYNPDVEQYGLKYSVTRARLELKRGGFDWRSDGTCIDNHGNRLEFDLITNFNNELRDLIGLNLVSNAQTLGIKINYAPLQFNAVVERLLTNRYEAVVIGLTGSVDPGSEANVYRIDGDLHFWNYPPGYSDEDHITEENYWLPDWEERIDEIFKLQITEIDPQKRY</sequence>
<proteinExistence type="inferred from homology"/>
<dbReference type="InterPro" id="IPR000914">
    <property type="entry name" value="SBP_5_dom"/>
</dbReference>
<dbReference type="InterPro" id="IPR030678">
    <property type="entry name" value="Peptide/Ni-bd"/>
</dbReference>
<dbReference type="PANTHER" id="PTHR30290">
    <property type="entry name" value="PERIPLASMIC BINDING COMPONENT OF ABC TRANSPORTER"/>
    <property type="match status" value="1"/>
</dbReference>
<dbReference type="Proteomes" id="UP000886198">
    <property type="component" value="Unassembled WGS sequence"/>
</dbReference>
<dbReference type="SUPFAM" id="SSF53850">
    <property type="entry name" value="Periplasmic binding protein-like II"/>
    <property type="match status" value="1"/>
</dbReference>
<dbReference type="GO" id="GO:0043190">
    <property type="term" value="C:ATP-binding cassette (ABC) transporter complex"/>
    <property type="evidence" value="ECO:0007669"/>
    <property type="project" value="InterPro"/>
</dbReference>
<evidence type="ECO:0000259" key="4">
    <source>
        <dbReference type="Pfam" id="PF00496"/>
    </source>
</evidence>
<feature type="non-terminal residue" evidence="5">
    <location>
        <position position="516"/>
    </location>
</feature>
<feature type="domain" description="Solute-binding protein family 5" evidence="4">
    <location>
        <begin position="79"/>
        <end position="459"/>
    </location>
</feature>
<gene>
    <name evidence="5" type="ORF">ENN47_00285</name>
</gene>
<dbReference type="PANTHER" id="PTHR30290:SF9">
    <property type="entry name" value="OLIGOPEPTIDE-BINDING PROTEIN APPA"/>
    <property type="match status" value="1"/>
</dbReference>
<dbReference type="GO" id="GO:0042597">
    <property type="term" value="C:periplasmic space"/>
    <property type="evidence" value="ECO:0007669"/>
    <property type="project" value="UniProtKB-ARBA"/>
</dbReference>
<dbReference type="InterPro" id="IPR039424">
    <property type="entry name" value="SBP_5"/>
</dbReference>
<protein>
    <submittedName>
        <fullName evidence="5">ABC transporter substrate-binding protein</fullName>
    </submittedName>
</protein>
<name>A0A7C1H7R7_9BACT</name>
<dbReference type="CDD" id="cd08500">
    <property type="entry name" value="PBP2_NikA_DppA_OppA_like_4"/>
    <property type="match status" value="1"/>
</dbReference>
<evidence type="ECO:0000256" key="1">
    <source>
        <dbReference type="ARBA" id="ARBA00005695"/>
    </source>
</evidence>
<dbReference type="Gene3D" id="3.40.190.10">
    <property type="entry name" value="Periplasmic binding protein-like II"/>
    <property type="match status" value="1"/>
</dbReference>